<protein>
    <submittedName>
        <fullName evidence="1">Uncharacterized protein</fullName>
    </submittedName>
</protein>
<sequence>MMPRQGADKKPLSSTILRCAFVGGDERGGFTGEQLRYPCKLRRHICARCGMHRGEHGAGIRDEHLPPRKRSVFRRLGESQLLDLGGGNDDDKREGLAWTPGDVIAKGKRGARRRRAVWCEL</sequence>
<dbReference type="Proteomes" id="UP000604825">
    <property type="component" value="Unassembled WGS sequence"/>
</dbReference>
<dbReference type="EMBL" id="CAJGYO010000007">
    <property type="protein sequence ID" value="CAD6242155.1"/>
    <property type="molecule type" value="Genomic_DNA"/>
</dbReference>
<keyword evidence="2" id="KW-1185">Reference proteome</keyword>
<gene>
    <name evidence="1" type="ORF">NCGR_LOCUS27721</name>
</gene>
<evidence type="ECO:0000313" key="2">
    <source>
        <dbReference type="Proteomes" id="UP000604825"/>
    </source>
</evidence>
<reference evidence="1" key="1">
    <citation type="submission" date="2020-10" db="EMBL/GenBank/DDBJ databases">
        <authorList>
            <person name="Han B."/>
            <person name="Lu T."/>
            <person name="Zhao Q."/>
            <person name="Huang X."/>
            <person name="Zhao Y."/>
        </authorList>
    </citation>
    <scope>NUCLEOTIDE SEQUENCE</scope>
</reference>
<evidence type="ECO:0000313" key="1">
    <source>
        <dbReference type="EMBL" id="CAD6242155.1"/>
    </source>
</evidence>
<comment type="caution">
    <text evidence="1">The sequence shown here is derived from an EMBL/GenBank/DDBJ whole genome shotgun (WGS) entry which is preliminary data.</text>
</comment>
<proteinExistence type="predicted"/>
<accession>A0A811PJU4</accession>
<name>A0A811PJU4_9POAL</name>
<organism evidence="1 2">
    <name type="scientific">Miscanthus lutarioriparius</name>
    <dbReference type="NCBI Taxonomy" id="422564"/>
    <lineage>
        <taxon>Eukaryota</taxon>
        <taxon>Viridiplantae</taxon>
        <taxon>Streptophyta</taxon>
        <taxon>Embryophyta</taxon>
        <taxon>Tracheophyta</taxon>
        <taxon>Spermatophyta</taxon>
        <taxon>Magnoliopsida</taxon>
        <taxon>Liliopsida</taxon>
        <taxon>Poales</taxon>
        <taxon>Poaceae</taxon>
        <taxon>PACMAD clade</taxon>
        <taxon>Panicoideae</taxon>
        <taxon>Andropogonodae</taxon>
        <taxon>Andropogoneae</taxon>
        <taxon>Saccharinae</taxon>
        <taxon>Miscanthus</taxon>
    </lineage>
</organism>
<dbReference type="AlphaFoldDB" id="A0A811PJU4"/>
<dbReference type="OrthoDB" id="669982at2759"/>